<gene>
    <name evidence="2" type="ORF">C2845_PM02G11630</name>
</gene>
<dbReference type="SMART" id="SM00061">
    <property type="entry name" value="MATH"/>
    <property type="match status" value="1"/>
</dbReference>
<reference evidence="3" key="1">
    <citation type="journal article" date="2019" name="Nat. Commun.">
        <title>The genome of broomcorn millet.</title>
        <authorList>
            <person name="Zou C."/>
            <person name="Miki D."/>
            <person name="Li D."/>
            <person name="Tang Q."/>
            <person name="Xiao L."/>
            <person name="Rajput S."/>
            <person name="Deng P."/>
            <person name="Jia W."/>
            <person name="Huang R."/>
            <person name="Zhang M."/>
            <person name="Sun Y."/>
            <person name="Hu J."/>
            <person name="Fu X."/>
            <person name="Schnable P.S."/>
            <person name="Li F."/>
            <person name="Zhang H."/>
            <person name="Feng B."/>
            <person name="Zhu X."/>
            <person name="Liu R."/>
            <person name="Schnable J.C."/>
            <person name="Zhu J.-K."/>
            <person name="Zhang H."/>
        </authorList>
    </citation>
    <scope>NUCLEOTIDE SEQUENCE [LARGE SCALE GENOMIC DNA]</scope>
</reference>
<dbReference type="PANTHER" id="PTHR46162:SF2">
    <property type="entry name" value="ANKYRIN REPEAT-CONTAINING PROTEIN-RELATED"/>
    <property type="match status" value="1"/>
</dbReference>
<evidence type="ECO:0000313" key="3">
    <source>
        <dbReference type="Proteomes" id="UP000275267"/>
    </source>
</evidence>
<organism evidence="2 3">
    <name type="scientific">Panicum miliaceum</name>
    <name type="common">Proso millet</name>
    <name type="synonym">Broomcorn millet</name>
    <dbReference type="NCBI Taxonomy" id="4540"/>
    <lineage>
        <taxon>Eukaryota</taxon>
        <taxon>Viridiplantae</taxon>
        <taxon>Streptophyta</taxon>
        <taxon>Embryophyta</taxon>
        <taxon>Tracheophyta</taxon>
        <taxon>Spermatophyta</taxon>
        <taxon>Magnoliopsida</taxon>
        <taxon>Liliopsida</taxon>
        <taxon>Poales</taxon>
        <taxon>Poaceae</taxon>
        <taxon>PACMAD clade</taxon>
        <taxon>Panicoideae</taxon>
        <taxon>Panicodae</taxon>
        <taxon>Paniceae</taxon>
        <taxon>Panicinae</taxon>
        <taxon>Panicum</taxon>
        <taxon>Panicum sect. Panicum</taxon>
    </lineage>
</organism>
<dbReference type="Pfam" id="PF22486">
    <property type="entry name" value="MATH_2"/>
    <property type="match status" value="1"/>
</dbReference>
<dbReference type="Proteomes" id="UP000275267">
    <property type="component" value="Unassembled WGS sequence"/>
</dbReference>
<protein>
    <recommendedName>
        <fullName evidence="1">MATH domain-containing protein</fullName>
    </recommendedName>
</protein>
<name>A0A3L6SC95_PANMI</name>
<proteinExistence type="predicted"/>
<dbReference type="EMBL" id="PQIB02000005">
    <property type="protein sequence ID" value="RLN18159.1"/>
    <property type="molecule type" value="Genomic_DNA"/>
</dbReference>
<dbReference type="SUPFAM" id="SSF49599">
    <property type="entry name" value="TRAF domain-like"/>
    <property type="match status" value="2"/>
</dbReference>
<dbReference type="PROSITE" id="PS50144">
    <property type="entry name" value="MATH"/>
    <property type="match status" value="1"/>
</dbReference>
<dbReference type="AlphaFoldDB" id="A0A3L6SC95"/>
<dbReference type="CDD" id="cd00121">
    <property type="entry name" value="MATH"/>
    <property type="match status" value="1"/>
</dbReference>
<dbReference type="InterPro" id="IPR002083">
    <property type="entry name" value="MATH/TRAF_dom"/>
</dbReference>
<sequence length="239" mass="26560">MGNTCVASASPALLRKTHDPALKWKFYGFSALLDRGAVTANSALFHCCGYSWFLQVIPMHKRSGVEIPYVALCLCLCPQNKPIVIPKKPITVQNIFLQKKGFIKGTYTWTMNNFLDMKLPVLSPAFDVGGQKWHINMHPLGDKYSTNSLSLYLHLHGRKKLPLGSGMMIELTLSILDQKHGKHYIVTGRFVFATKAKSGWEWSNFVPLKTLMDPSRGYLVGSNCILKADATIIGSSNDG</sequence>
<dbReference type="PANTHER" id="PTHR46162">
    <property type="entry name" value="TRAF-LIKE FAMILY PROTEIN"/>
    <property type="match status" value="1"/>
</dbReference>
<evidence type="ECO:0000259" key="1">
    <source>
        <dbReference type="PROSITE" id="PS50144"/>
    </source>
</evidence>
<evidence type="ECO:0000313" key="2">
    <source>
        <dbReference type="EMBL" id="RLN18159.1"/>
    </source>
</evidence>
<accession>A0A3L6SC95</accession>
<comment type="caution">
    <text evidence="2">The sequence shown here is derived from an EMBL/GenBank/DDBJ whole genome shotgun (WGS) entry which is preliminary data.</text>
</comment>
<dbReference type="OrthoDB" id="1093087at2759"/>
<feature type="domain" description="MATH" evidence="1">
    <location>
        <begin position="104"/>
        <end position="230"/>
    </location>
</feature>
<dbReference type="STRING" id="4540.A0A3L6SC95"/>
<dbReference type="Gene3D" id="2.60.210.10">
    <property type="entry name" value="Apoptosis, Tumor Necrosis Factor Receptor Associated Protein 2, Chain A"/>
    <property type="match status" value="1"/>
</dbReference>
<dbReference type="InterPro" id="IPR008974">
    <property type="entry name" value="TRAF-like"/>
</dbReference>
<keyword evidence="3" id="KW-1185">Reference proteome</keyword>